<dbReference type="SUPFAM" id="SSF52025">
    <property type="entry name" value="PA domain"/>
    <property type="match status" value="1"/>
</dbReference>
<accession>A0AAD8T9D8</accession>
<dbReference type="SMART" id="SM00184">
    <property type="entry name" value="RING"/>
    <property type="match status" value="1"/>
</dbReference>
<keyword evidence="7 20" id="KW-0812">Transmembrane</keyword>
<evidence type="ECO:0000259" key="22">
    <source>
        <dbReference type="PROSITE" id="PS50089"/>
    </source>
</evidence>
<dbReference type="PANTHER" id="PTHR47168">
    <property type="entry name" value="RING ZINC FINGER DOMAIN SUPERFAMILY PROTEIN-RELATED"/>
    <property type="match status" value="1"/>
</dbReference>
<dbReference type="InterPro" id="IPR013083">
    <property type="entry name" value="Znf_RING/FYVE/PHD"/>
</dbReference>
<dbReference type="FunFam" id="3.30.40.10:FF:000388">
    <property type="entry name" value="Putative RING zinc finger domain superfamily protein"/>
    <property type="match status" value="1"/>
</dbReference>
<dbReference type="InterPro" id="IPR046450">
    <property type="entry name" value="PA_dom_sf"/>
</dbReference>
<evidence type="ECO:0000256" key="13">
    <source>
        <dbReference type="ARBA" id="ARBA00022989"/>
    </source>
</evidence>
<dbReference type="EMBL" id="JAUUTY010000002">
    <property type="protein sequence ID" value="KAK1677528.1"/>
    <property type="molecule type" value="Genomic_DNA"/>
</dbReference>
<gene>
    <name evidence="23" type="ORF">QYE76_038376</name>
</gene>
<proteinExistence type="predicted"/>
<reference evidence="23" key="1">
    <citation type="submission" date="2023-07" db="EMBL/GenBank/DDBJ databases">
        <title>A chromosome-level genome assembly of Lolium multiflorum.</title>
        <authorList>
            <person name="Chen Y."/>
            <person name="Copetti D."/>
            <person name="Kolliker R."/>
            <person name="Studer B."/>
        </authorList>
    </citation>
    <scope>NUCLEOTIDE SEQUENCE</scope>
    <source>
        <strain evidence="23">02402/16</strain>
        <tissue evidence="23">Leaf</tissue>
    </source>
</reference>
<dbReference type="GO" id="GO:0032586">
    <property type="term" value="C:protein storage vacuole membrane"/>
    <property type="evidence" value="ECO:0007669"/>
    <property type="project" value="UniProtKB-SubCell"/>
</dbReference>
<dbReference type="AlphaFoldDB" id="A0AAD8T9D8"/>
<sequence>MSHRFLLLLVAASATAVRPCAAVIRLGATSFLDAPARFGPRVTGDGICGSLRAADPANACAPIKNSAGSGPGMAFVLIQRGNCSFEGKVREAQLAGFDAAVVYDDEDKSSLYSMVGDPEDIHIPAVFVSKMAGETLKKFARGEDGECCINSSMDETAGTVLVMSFVSLVVIISVLASFLFARNCRLLRHGVDNRPPYIKKHVVEKLPCSVYKAQCSSGENFEEACAICLEDYDNGDMLRLLPCKHEFHVACIDPWLTKWGTFCPVCKLEVIMGE</sequence>
<evidence type="ECO:0000256" key="12">
    <source>
        <dbReference type="ARBA" id="ARBA00022927"/>
    </source>
</evidence>
<evidence type="ECO:0000256" key="3">
    <source>
        <dbReference type="ARBA" id="ARBA00012483"/>
    </source>
</evidence>
<keyword evidence="8" id="KW-0479">Metal-binding</keyword>
<evidence type="ECO:0000256" key="17">
    <source>
        <dbReference type="ARBA" id="ARBA00046288"/>
    </source>
</evidence>
<dbReference type="CDD" id="cd02123">
    <property type="entry name" value="PA_C_RZF_like"/>
    <property type="match status" value="1"/>
</dbReference>
<dbReference type="FunFam" id="3.50.30.30:FF:000020">
    <property type="entry name" value="Receptor homology region transmembrane domain-and RING domain-containing protein 2"/>
    <property type="match status" value="1"/>
</dbReference>
<dbReference type="PANTHER" id="PTHR47168:SF1">
    <property type="entry name" value="OS02G0798600 PROTEIN"/>
    <property type="match status" value="1"/>
</dbReference>
<keyword evidence="13 20" id="KW-1133">Transmembrane helix</keyword>
<evidence type="ECO:0000256" key="18">
    <source>
        <dbReference type="ARBA" id="ARBA00060484"/>
    </source>
</evidence>
<dbReference type="Pfam" id="PF02225">
    <property type="entry name" value="PA"/>
    <property type="match status" value="1"/>
</dbReference>
<comment type="caution">
    <text evidence="23">The sequence shown here is derived from an EMBL/GenBank/DDBJ whole genome shotgun (WGS) entry which is preliminary data.</text>
</comment>
<evidence type="ECO:0000256" key="16">
    <source>
        <dbReference type="ARBA" id="ARBA00023180"/>
    </source>
</evidence>
<keyword evidence="6" id="KW-0808">Transferase</keyword>
<keyword evidence="24" id="KW-1185">Reference proteome</keyword>
<dbReference type="SUPFAM" id="SSF57850">
    <property type="entry name" value="RING/U-box"/>
    <property type="match status" value="1"/>
</dbReference>
<dbReference type="InterPro" id="IPR051653">
    <property type="entry name" value="E3_ligase_sorting_rcpt"/>
</dbReference>
<dbReference type="GO" id="GO:0061630">
    <property type="term" value="F:ubiquitin protein ligase activity"/>
    <property type="evidence" value="ECO:0007669"/>
    <property type="project" value="UniProtKB-EC"/>
</dbReference>
<dbReference type="InterPro" id="IPR044744">
    <property type="entry name" value="ZNRF4/RNF13/RNF167_PA"/>
</dbReference>
<evidence type="ECO:0000256" key="7">
    <source>
        <dbReference type="ARBA" id="ARBA00022692"/>
    </source>
</evidence>
<name>A0AAD8T9D8_LOLMU</name>
<evidence type="ECO:0000256" key="9">
    <source>
        <dbReference type="ARBA" id="ARBA00022729"/>
    </source>
</evidence>
<dbReference type="Gene3D" id="3.30.40.10">
    <property type="entry name" value="Zinc/RING finger domain, C3HC4 (zinc finger)"/>
    <property type="match status" value="1"/>
</dbReference>
<keyword evidence="15" id="KW-1015">Disulfide bond</keyword>
<evidence type="ECO:0000256" key="14">
    <source>
        <dbReference type="ARBA" id="ARBA00023136"/>
    </source>
</evidence>
<protein>
    <recommendedName>
        <fullName evidence="3">RING-type E3 ubiquitin transferase</fullName>
        <ecNumber evidence="3">2.3.2.27</ecNumber>
    </recommendedName>
</protein>
<evidence type="ECO:0000313" key="24">
    <source>
        <dbReference type="Proteomes" id="UP001231189"/>
    </source>
</evidence>
<evidence type="ECO:0000256" key="8">
    <source>
        <dbReference type="ARBA" id="ARBA00022723"/>
    </source>
</evidence>
<feature type="transmembrane region" description="Helical" evidence="20">
    <location>
        <begin position="157"/>
        <end position="181"/>
    </location>
</feature>
<evidence type="ECO:0000256" key="2">
    <source>
        <dbReference type="ARBA" id="ARBA00004906"/>
    </source>
</evidence>
<evidence type="ECO:0000256" key="4">
    <source>
        <dbReference type="ARBA" id="ARBA00022448"/>
    </source>
</evidence>
<dbReference type="Pfam" id="PF13639">
    <property type="entry name" value="zf-RING_2"/>
    <property type="match status" value="1"/>
</dbReference>
<evidence type="ECO:0000256" key="5">
    <source>
        <dbReference type="ARBA" id="ARBA00022554"/>
    </source>
</evidence>
<evidence type="ECO:0000256" key="21">
    <source>
        <dbReference type="SAM" id="SignalP"/>
    </source>
</evidence>
<keyword evidence="4" id="KW-0813">Transport</keyword>
<evidence type="ECO:0000256" key="6">
    <source>
        <dbReference type="ARBA" id="ARBA00022679"/>
    </source>
</evidence>
<feature type="chain" id="PRO_5042146313" description="RING-type E3 ubiquitin transferase" evidence="21">
    <location>
        <begin position="23"/>
        <end position="274"/>
    </location>
</feature>
<dbReference type="Gene3D" id="3.50.30.30">
    <property type="match status" value="1"/>
</dbReference>
<evidence type="ECO:0000256" key="19">
    <source>
        <dbReference type="PROSITE-ProRule" id="PRU00175"/>
    </source>
</evidence>
<evidence type="ECO:0000256" key="10">
    <source>
        <dbReference type="ARBA" id="ARBA00022771"/>
    </source>
</evidence>
<dbReference type="GO" id="GO:0008270">
    <property type="term" value="F:zinc ion binding"/>
    <property type="evidence" value="ECO:0007669"/>
    <property type="project" value="UniProtKB-KW"/>
</dbReference>
<comment type="subcellular location">
    <subcellularLocation>
        <location evidence="17">Endomembrane system</location>
        <topology evidence="17">Single-pass type I membrane protein</topology>
    </subcellularLocation>
    <subcellularLocation>
        <location evidence="18">Protein storage vacuole membrane</location>
    </subcellularLocation>
</comment>
<dbReference type="PROSITE" id="PS50089">
    <property type="entry name" value="ZF_RING_2"/>
    <property type="match status" value="1"/>
</dbReference>
<dbReference type="EC" id="2.3.2.27" evidence="3"/>
<comment type="catalytic activity">
    <reaction evidence="1">
        <text>S-ubiquitinyl-[E2 ubiquitin-conjugating enzyme]-L-cysteine + [acceptor protein]-L-lysine = [E2 ubiquitin-conjugating enzyme]-L-cysteine + N(6)-ubiquitinyl-[acceptor protein]-L-lysine.</text>
        <dbReference type="EC" id="2.3.2.27"/>
    </reaction>
</comment>
<keyword evidence="16" id="KW-0325">Glycoprotein</keyword>
<keyword evidence="12" id="KW-0653">Protein transport</keyword>
<evidence type="ECO:0000256" key="1">
    <source>
        <dbReference type="ARBA" id="ARBA00000900"/>
    </source>
</evidence>
<keyword evidence="14 20" id="KW-0472">Membrane</keyword>
<keyword evidence="9 21" id="KW-0732">Signal</keyword>
<dbReference type="GO" id="GO:0012505">
    <property type="term" value="C:endomembrane system"/>
    <property type="evidence" value="ECO:0007669"/>
    <property type="project" value="UniProtKB-SubCell"/>
</dbReference>
<dbReference type="InterPro" id="IPR001841">
    <property type="entry name" value="Znf_RING"/>
</dbReference>
<dbReference type="GO" id="GO:0015031">
    <property type="term" value="P:protein transport"/>
    <property type="evidence" value="ECO:0007669"/>
    <property type="project" value="UniProtKB-KW"/>
</dbReference>
<evidence type="ECO:0000256" key="11">
    <source>
        <dbReference type="ARBA" id="ARBA00022833"/>
    </source>
</evidence>
<evidence type="ECO:0000256" key="15">
    <source>
        <dbReference type="ARBA" id="ARBA00023157"/>
    </source>
</evidence>
<dbReference type="Proteomes" id="UP001231189">
    <property type="component" value="Unassembled WGS sequence"/>
</dbReference>
<keyword evidence="11" id="KW-0862">Zinc</keyword>
<organism evidence="23 24">
    <name type="scientific">Lolium multiflorum</name>
    <name type="common">Italian ryegrass</name>
    <name type="synonym">Lolium perenne subsp. multiflorum</name>
    <dbReference type="NCBI Taxonomy" id="4521"/>
    <lineage>
        <taxon>Eukaryota</taxon>
        <taxon>Viridiplantae</taxon>
        <taxon>Streptophyta</taxon>
        <taxon>Embryophyta</taxon>
        <taxon>Tracheophyta</taxon>
        <taxon>Spermatophyta</taxon>
        <taxon>Magnoliopsida</taxon>
        <taxon>Liliopsida</taxon>
        <taxon>Poales</taxon>
        <taxon>Poaceae</taxon>
        <taxon>BOP clade</taxon>
        <taxon>Pooideae</taxon>
        <taxon>Poodae</taxon>
        <taxon>Poeae</taxon>
        <taxon>Poeae Chloroplast Group 2 (Poeae type)</taxon>
        <taxon>Loliodinae</taxon>
        <taxon>Loliinae</taxon>
        <taxon>Lolium</taxon>
    </lineage>
</organism>
<evidence type="ECO:0000256" key="20">
    <source>
        <dbReference type="SAM" id="Phobius"/>
    </source>
</evidence>
<dbReference type="InterPro" id="IPR003137">
    <property type="entry name" value="PA_domain"/>
</dbReference>
<feature type="signal peptide" evidence="21">
    <location>
        <begin position="1"/>
        <end position="22"/>
    </location>
</feature>
<evidence type="ECO:0000313" key="23">
    <source>
        <dbReference type="EMBL" id="KAK1677528.1"/>
    </source>
</evidence>
<feature type="domain" description="RING-type" evidence="22">
    <location>
        <begin position="225"/>
        <end position="267"/>
    </location>
</feature>
<keyword evidence="10 19" id="KW-0863">Zinc-finger</keyword>
<keyword evidence="5" id="KW-0926">Vacuole</keyword>
<comment type="pathway">
    <text evidence="2">Protein modification; protein ubiquitination.</text>
</comment>